<dbReference type="Pfam" id="PF02355">
    <property type="entry name" value="SecD_SecF_C"/>
    <property type="match status" value="1"/>
</dbReference>
<organism evidence="12 13">
    <name type="scientific">Brockia lithotrophica</name>
    <dbReference type="NCBI Taxonomy" id="933949"/>
    <lineage>
        <taxon>Bacteria</taxon>
        <taxon>Bacillati</taxon>
        <taxon>Bacillota</taxon>
        <taxon>Bacilli</taxon>
        <taxon>Bacillales</taxon>
        <taxon>Bacillales Family X. Incertae Sedis</taxon>
        <taxon>Brockia</taxon>
    </lineage>
</organism>
<dbReference type="GO" id="GO:0065002">
    <property type="term" value="P:intracellular protein transmembrane transport"/>
    <property type="evidence" value="ECO:0007669"/>
    <property type="project" value="UniProtKB-UniRule"/>
</dbReference>
<evidence type="ECO:0000256" key="4">
    <source>
        <dbReference type="ARBA" id="ARBA00022692"/>
    </source>
</evidence>
<dbReference type="InterPro" id="IPR022813">
    <property type="entry name" value="SecD/SecF_arch_bac"/>
</dbReference>
<dbReference type="NCBIfam" id="TIGR00966">
    <property type="entry name" value="transloc_SecF"/>
    <property type="match status" value="1"/>
</dbReference>
<feature type="transmembrane region" description="Helical" evidence="9">
    <location>
        <begin position="73"/>
        <end position="91"/>
    </location>
</feature>
<dbReference type="AlphaFoldDB" id="A0A660L540"/>
<feature type="transmembrane region" description="Helical" evidence="9">
    <location>
        <begin position="240"/>
        <end position="261"/>
    </location>
</feature>
<evidence type="ECO:0000256" key="10">
    <source>
        <dbReference type="SAM" id="MobiDB-lite"/>
    </source>
</evidence>
<evidence type="ECO:0000256" key="3">
    <source>
        <dbReference type="ARBA" id="ARBA00022475"/>
    </source>
</evidence>
<evidence type="ECO:0000256" key="8">
    <source>
        <dbReference type="ARBA" id="ARBA00023136"/>
    </source>
</evidence>
<proteinExistence type="inferred from homology"/>
<dbReference type="GO" id="GO:0043952">
    <property type="term" value="P:protein transport by the Sec complex"/>
    <property type="evidence" value="ECO:0007669"/>
    <property type="project" value="UniProtKB-UniRule"/>
</dbReference>
<evidence type="ECO:0000256" key="6">
    <source>
        <dbReference type="ARBA" id="ARBA00022989"/>
    </source>
</evidence>
<comment type="similarity">
    <text evidence="9">Belongs to the SecD/SecF family. SecF subfamily.</text>
</comment>
<protein>
    <recommendedName>
        <fullName evidence="9">Protein-export membrane protein SecF</fullName>
    </recommendedName>
</protein>
<sequence length="360" mass="39829">MSRKGKGWEGRRDLAGGRSEDRGDSYRLKRQGDPPPPRRESPPLAEEMGGAASSAGGFRGLVDRIDFVRFRRVYYLVTLAFLVFGGIALAWRGLNLGVDFTSGTRIEVKVGKEFTDEEVYGLLKDVPPSLVERVGVGEGTSLVLRYKRVLSQEEVDRVRDLLSRHFGGDLTPTVSTVDPLVGRELARNAVYSTLLAALGIVVYMTLRFEYRMALAGIVSIFSVVGIVIGFIALLQVEVDVTFITAILTIVGYAISDTVIVFDRIRENRRLREPRDAEGYLSLVNTSIRQVFVRSVNTVLTVLFASLALLVLGGPGLYTFALTLTLGLFFGAYASLATASQLWLEWTLWDLRRGRLRTARA</sequence>
<dbReference type="GO" id="GO:0005886">
    <property type="term" value="C:plasma membrane"/>
    <property type="evidence" value="ECO:0007669"/>
    <property type="project" value="UniProtKB-SubCell"/>
</dbReference>
<comment type="function">
    <text evidence="9">Part of the Sec protein translocase complex. Interacts with the SecYEG preprotein conducting channel. SecDF uses the proton motive force (PMF) to complete protein translocation after the ATP-dependent function of SecA.</text>
</comment>
<dbReference type="SUPFAM" id="SSF82866">
    <property type="entry name" value="Multidrug efflux transporter AcrB transmembrane domain"/>
    <property type="match status" value="1"/>
</dbReference>
<evidence type="ECO:0000256" key="2">
    <source>
        <dbReference type="ARBA" id="ARBA00022448"/>
    </source>
</evidence>
<feature type="transmembrane region" description="Helical" evidence="9">
    <location>
        <begin position="189"/>
        <end position="206"/>
    </location>
</feature>
<accession>A0A660L540</accession>
<dbReference type="Gene3D" id="1.20.1640.10">
    <property type="entry name" value="Multidrug efflux transporter AcrB transmembrane domain"/>
    <property type="match status" value="1"/>
</dbReference>
<dbReference type="Proteomes" id="UP000267019">
    <property type="component" value="Unassembled WGS sequence"/>
</dbReference>
<keyword evidence="8 9" id="KW-0472">Membrane</keyword>
<dbReference type="PRINTS" id="PR01755">
    <property type="entry name" value="SECFTRNLCASE"/>
</dbReference>
<keyword evidence="6 9" id="KW-1133">Transmembrane helix</keyword>
<dbReference type="Pfam" id="PF07549">
    <property type="entry name" value="Sec_GG"/>
    <property type="match status" value="1"/>
</dbReference>
<evidence type="ECO:0000313" key="13">
    <source>
        <dbReference type="Proteomes" id="UP000267019"/>
    </source>
</evidence>
<reference evidence="12 13" key="1">
    <citation type="submission" date="2018-10" db="EMBL/GenBank/DDBJ databases">
        <title>Genomic Encyclopedia of Type Strains, Phase IV (KMG-IV): sequencing the most valuable type-strain genomes for metagenomic binning, comparative biology and taxonomic classification.</title>
        <authorList>
            <person name="Goeker M."/>
        </authorList>
    </citation>
    <scope>NUCLEOTIDE SEQUENCE [LARGE SCALE GENOMIC DNA]</scope>
    <source>
        <strain evidence="12 13">DSM 22653</strain>
    </source>
</reference>
<feature type="region of interest" description="Disordered" evidence="10">
    <location>
        <begin position="1"/>
        <end position="52"/>
    </location>
</feature>
<dbReference type="InterPro" id="IPR005665">
    <property type="entry name" value="SecF_bac"/>
</dbReference>
<keyword evidence="3 9" id="KW-1003">Cell membrane</keyword>
<feature type="domain" description="Protein export membrane protein SecD/SecF C-terminal" evidence="11">
    <location>
        <begin position="172"/>
        <end position="346"/>
    </location>
</feature>
<evidence type="ECO:0000313" key="12">
    <source>
        <dbReference type="EMBL" id="RKQ89047.1"/>
    </source>
</evidence>
<feature type="compositionally biased region" description="Low complexity" evidence="10">
    <location>
        <begin position="42"/>
        <end position="52"/>
    </location>
</feature>
<dbReference type="EMBL" id="RBIJ01000001">
    <property type="protein sequence ID" value="RKQ89047.1"/>
    <property type="molecule type" value="Genomic_DNA"/>
</dbReference>
<evidence type="ECO:0000256" key="7">
    <source>
        <dbReference type="ARBA" id="ARBA00023010"/>
    </source>
</evidence>
<keyword evidence="5 9" id="KW-0653">Protein transport</keyword>
<keyword evidence="7 9" id="KW-0811">Translocation</keyword>
<dbReference type="InterPro" id="IPR022646">
    <property type="entry name" value="SecD/SecF_CS"/>
</dbReference>
<keyword evidence="4 9" id="KW-0812">Transmembrane</keyword>
<comment type="subunit">
    <text evidence="9">Forms a complex with SecD. Part of the essential Sec protein translocation apparatus which comprises SecA, SecYEG and auxiliary proteins SecDF. Other proteins may also be involved.</text>
</comment>
<dbReference type="PANTHER" id="PTHR30081">
    <property type="entry name" value="PROTEIN-EXPORT MEMBRANE PROTEIN SEC"/>
    <property type="match status" value="1"/>
</dbReference>
<gene>
    <name evidence="9" type="primary">secF</name>
    <name evidence="12" type="ORF">C7438_0703</name>
</gene>
<dbReference type="HAMAP" id="MF_01464_B">
    <property type="entry name" value="SecF_B"/>
    <property type="match status" value="1"/>
</dbReference>
<comment type="subcellular location">
    <subcellularLocation>
        <location evidence="1 9">Cell membrane</location>
        <topology evidence="1 9">Multi-pass membrane protein</topology>
    </subcellularLocation>
</comment>
<evidence type="ECO:0000256" key="1">
    <source>
        <dbReference type="ARBA" id="ARBA00004651"/>
    </source>
</evidence>
<comment type="caution">
    <text evidence="12">The sequence shown here is derived from an EMBL/GenBank/DDBJ whole genome shotgun (WGS) entry which is preliminary data.</text>
</comment>
<keyword evidence="13" id="KW-1185">Reference proteome</keyword>
<feature type="transmembrane region" description="Helical" evidence="9">
    <location>
        <begin position="317"/>
        <end position="343"/>
    </location>
</feature>
<dbReference type="InterPro" id="IPR048634">
    <property type="entry name" value="SecD_SecF_C"/>
</dbReference>
<dbReference type="RefSeq" id="WP_121443917.1">
    <property type="nucleotide sequence ID" value="NZ_RBIJ01000001.1"/>
</dbReference>
<dbReference type="InterPro" id="IPR022645">
    <property type="entry name" value="SecD/SecF_bac"/>
</dbReference>
<evidence type="ECO:0000256" key="9">
    <source>
        <dbReference type="HAMAP-Rule" id="MF_01464"/>
    </source>
</evidence>
<dbReference type="GO" id="GO:0015450">
    <property type="term" value="F:protein-transporting ATPase activity"/>
    <property type="evidence" value="ECO:0007669"/>
    <property type="project" value="InterPro"/>
</dbReference>
<dbReference type="GO" id="GO:0006605">
    <property type="term" value="P:protein targeting"/>
    <property type="evidence" value="ECO:0007669"/>
    <property type="project" value="UniProtKB-UniRule"/>
</dbReference>
<evidence type="ECO:0000259" key="11">
    <source>
        <dbReference type="Pfam" id="PF02355"/>
    </source>
</evidence>
<feature type="transmembrane region" description="Helical" evidence="9">
    <location>
        <begin position="213"/>
        <end position="234"/>
    </location>
</feature>
<feature type="transmembrane region" description="Helical" evidence="9">
    <location>
        <begin position="290"/>
        <end position="311"/>
    </location>
</feature>
<feature type="compositionally biased region" description="Basic and acidic residues" evidence="10">
    <location>
        <begin position="1"/>
        <end position="41"/>
    </location>
</feature>
<evidence type="ECO:0000256" key="5">
    <source>
        <dbReference type="ARBA" id="ARBA00022927"/>
    </source>
</evidence>
<dbReference type="OrthoDB" id="9805019at2"/>
<dbReference type="PANTHER" id="PTHR30081:SF8">
    <property type="entry name" value="PROTEIN TRANSLOCASE SUBUNIT SECF"/>
    <property type="match status" value="1"/>
</dbReference>
<name>A0A660L540_9BACL</name>
<keyword evidence="2 9" id="KW-0813">Transport</keyword>